<proteinExistence type="predicted"/>
<dbReference type="PANTHER" id="PTHR42859:SF10">
    <property type="entry name" value="DIMETHYLSULFOXIDE REDUCTASE CHAIN B"/>
    <property type="match status" value="1"/>
</dbReference>
<dbReference type="GO" id="GO:0005506">
    <property type="term" value="F:iron ion binding"/>
    <property type="evidence" value="ECO:0007669"/>
    <property type="project" value="UniProtKB-UniRule"/>
</dbReference>
<keyword evidence="4 7" id="KW-0249">Electron transport</keyword>
<evidence type="ECO:0000313" key="10">
    <source>
        <dbReference type="Proteomes" id="UP001329915"/>
    </source>
</evidence>
<dbReference type="KEGG" id="dbc:MFMK1_002409"/>
<dbReference type="PROSITE" id="PS51379">
    <property type="entry name" value="4FE4S_FER_2"/>
    <property type="match status" value="2"/>
</dbReference>
<gene>
    <name evidence="9" type="ORF">MFMK1_002409</name>
</gene>
<keyword evidence="3 7" id="KW-0479">Metal-binding</keyword>
<dbReference type="AlphaFoldDB" id="A0AAU0UQS3"/>
<dbReference type="InterPro" id="IPR017896">
    <property type="entry name" value="4Fe4S_Fe-S-bd"/>
</dbReference>
<dbReference type="Proteomes" id="UP001329915">
    <property type="component" value="Chromosome"/>
</dbReference>
<dbReference type="SUPFAM" id="SSF54862">
    <property type="entry name" value="4Fe-4S ferredoxins"/>
    <property type="match status" value="1"/>
</dbReference>
<protein>
    <recommendedName>
        <fullName evidence="7">Ferredoxin</fullName>
    </recommendedName>
</protein>
<evidence type="ECO:0000256" key="7">
    <source>
        <dbReference type="RuleBase" id="RU368020"/>
    </source>
</evidence>
<evidence type="ECO:0000256" key="5">
    <source>
        <dbReference type="ARBA" id="ARBA00023004"/>
    </source>
</evidence>
<keyword evidence="6 7" id="KW-0411">Iron-sulfur</keyword>
<evidence type="ECO:0000256" key="2">
    <source>
        <dbReference type="ARBA" id="ARBA00022485"/>
    </source>
</evidence>
<dbReference type="InterPro" id="IPR017900">
    <property type="entry name" value="4Fe4S_Fe_S_CS"/>
</dbReference>
<organism evidence="9 10">
    <name type="scientific">Metallumcola ferriviriculae</name>
    <dbReference type="NCBI Taxonomy" id="3039180"/>
    <lineage>
        <taxon>Bacteria</taxon>
        <taxon>Bacillati</taxon>
        <taxon>Bacillota</taxon>
        <taxon>Clostridia</taxon>
        <taxon>Neomoorellales</taxon>
        <taxon>Desulfitibacteraceae</taxon>
        <taxon>Metallumcola</taxon>
    </lineage>
</organism>
<dbReference type="GO" id="GO:0051539">
    <property type="term" value="F:4 iron, 4 sulfur cluster binding"/>
    <property type="evidence" value="ECO:0007669"/>
    <property type="project" value="UniProtKB-KW"/>
</dbReference>
<dbReference type="InterPro" id="IPR001080">
    <property type="entry name" value="3Fe4S_ferredoxin"/>
</dbReference>
<reference evidence="9 10" key="1">
    <citation type="submission" date="2023-04" db="EMBL/GenBank/DDBJ databases">
        <authorList>
            <person name="Hsu D."/>
        </authorList>
    </citation>
    <scope>NUCLEOTIDE SEQUENCE [LARGE SCALE GENOMIC DNA]</scope>
    <source>
        <strain evidence="9 10">MK1</strain>
    </source>
</reference>
<name>A0AAU0UQS3_9FIRM</name>
<sequence>MAVVVDRDECTGCGSCEEVCPTGAIVVKDDDVAAVDADECTDCESCVDECPTGAISGE</sequence>
<dbReference type="RefSeq" id="WP_366921983.1">
    <property type="nucleotide sequence ID" value="NZ_CP121694.1"/>
</dbReference>
<keyword evidence="10" id="KW-1185">Reference proteome</keyword>
<dbReference type="EMBL" id="CP121694">
    <property type="protein sequence ID" value="WRO22574.1"/>
    <property type="molecule type" value="Genomic_DNA"/>
</dbReference>
<dbReference type="Pfam" id="PF12838">
    <property type="entry name" value="Fer4_7"/>
    <property type="match status" value="1"/>
</dbReference>
<evidence type="ECO:0000256" key="4">
    <source>
        <dbReference type="ARBA" id="ARBA00022982"/>
    </source>
</evidence>
<keyword evidence="2" id="KW-0004">4Fe-4S</keyword>
<evidence type="ECO:0000256" key="6">
    <source>
        <dbReference type="ARBA" id="ARBA00023014"/>
    </source>
</evidence>
<comment type="function">
    <text evidence="7">Ferredoxins are iron-sulfur proteins that transfer electrons in a wide variety of metabolic reactions.</text>
</comment>
<dbReference type="GO" id="GO:0009055">
    <property type="term" value="F:electron transfer activity"/>
    <property type="evidence" value="ECO:0007669"/>
    <property type="project" value="UniProtKB-UniRule"/>
</dbReference>
<dbReference type="PROSITE" id="PS00198">
    <property type="entry name" value="4FE4S_FER_1"/>
    <property type="match status" value="1"/>
</dbReference>
<keyword evidence="1 7" id="KW-0813">Transport</keyword>
<evidence type="ECO:0000256" key="3">
    <source>
        <dbReference type="ARBA" id="ARBA00022723"/>
    </source>
</evidence>
<feature type="domain" description="4Fe-4S ferredoxin-type" evidence="8">
    <location>
        <begin position="31"/>
        <end position="58"/>
    </location>
</feature>
<keyword evidence="5 7" id="KW-0408">Iron</keyword>
<feature type="domain" description="4Fe-4S ferredoxin-type" evidence="8">
    <location>
        <begin position="1"/>
        <end position="30"/>
    </location>
</feature>
<dbReference type="InterPro" id="IPR050294">
    <property type="entry name" value="RnfB_subfamily"/>
</dbReference>
<dbReference type="PANTHER" id="PTHR42859">
    <property type="entry name" value="OXIDOREDUCTASE"/>
    <property type="match status" value="1"/>
</dbReference>
<evidence type="ECO:0000259" key="8">
    <source>
        <dbReference type="PROSITE" id="PS51379"/>
    </source>
</evidence>
<accession>A0AAU0UQS3</accession>
<dbReference type="PRINTS" id="PR00352">
    <property type="entry name" value="3FE4SFRDOXIN"/>
</dbReference>
<evidence type="ECO:0000256" key="1">
    <source>
        <dbReference type="ARBA" id="ARBA00022448"/>
    </source>
</evidence>
<evidence type="ECO:0000313" key="9">
    <source>
        <dbReference type="EMBL" id="WRO22574.1"/>
    </source>
</evidence>
<dbReference type="Gene3D" id="3.30.70.20">
    <property type="match status" value="2"/>
</dbReference>